<organism evidence="1 2">
    <name type="scientific">Gluconobacter frateurii NRIC 0228</name>
    <dbReference type="NCBI Taxonomy" id="1307946"/>
    <lineage>
        <taxon>Bacteria</taxon>
        <taxon>Pseudomonadati</taxon>
        <taxon>Pseudomonadota</taxon>
        <taxon>Alphaproteobacteria</taxon>
        <taxon>Acetobacterales</taxon>
        <taxon>Acetobacteraceae</taxon>
        <taxon>Gluconobacter</taxon>
    </lineage>
</organism>
<dbReference type="EMBL" id="BAQW01000013">
    <property type="protein sequence ID" value="GBR16041.1"/>
    <property type="molecule type" value="Genomic_DNA"/>
</dbReference>
<reference evidence="1" key="1">
    <citation type="submission" date="2013-04" db="EMBL/GenBank/DDBJ databases">
        <title>The genome sequencing project of 58 acetic acid bacteria.</title>
        <authorList>
            <person name="Okamoto-Kainuma A."/>
            <person name="Ishikawa M."/>
            <person name="Umino S."/>
            <person name="Koizumi Y."/>
            <person name="Shiwa Y."/>
            <person name="Yoshikawa H."/>
            <person name="Matsutani M."/>
            <person name="Matsushita K."/>
        </authorList>
    </citation>
    <scope>NUCLEOTIDE SEQUENCE</scope>
    <source>
        <strain evidence="1">NRIC 0228</strain>
    </source>
</reference>
<evidence type="ECO:0000313" key="2">
    <source>
        <dbReference type="Proteomes" id="UP001061070"/>
    </source>
</evidence>
<gene>
    <name evidence="1" type="ORF">AA0228_2671</name>
</gene>
<accession>A0ABQ0QEM6</accession>
<name>A0ABQ0QEM6_9PROT</name>
<sequence>MRFPRHGFLARNEDLMAINVSMNDLLIMADCDNSARGLPVQYGVSD</sequence>
<protein>
    <submittedName>
        <fullName evidence="1">Uncharacterized protein</fullName>
    </submittedName>
</protein>
<evidence type="ECO:0000313" key="1">
    <source>
        <dbReference type="EMBL" id="GBR16041.1"/>
    </source>
</evidence>
<comment type="caution">
    <text evidence="1">The sequence shown here is derived from an EMBL/GenBank/DDBJ whole genome shotgun (WGS) entry which is preliminary data.</text>
</comment>
<dbReference type="Proteomes" id="UP001061070">
    <property type="component" value="Unassembled WGS sequence"/>
</dbReference>
<keyword evidence="2" id="KW-1185">Reference proteome</keyword>
<proteinExistence type="predicted"/>